<sequence>MIRRSRISVRPNVGRPGRAGVTAAPQDAPTPNETPAESAAEVEDNDNSATAGLTTAVQGRKRFSVKPKVSTAPNRASAARPNPNAQTQMAELTAKEGLGGPPDLEPLATPTPAAAAAAAAHHGDSVAQAHEEGAGAGDKPTDVSEPDGTVPAPESPVEDKDRNAERLLARRAKEVPPKPPDEVPVLPSLPEKEAREISERAKTLVSKSSKVGQLLPQKQRLSHLLHDQTDLQRLAKTRRLRELLRQEMGKEKEKQRNRKSKYRTKEYALDPSKMTMRDLVYYLPVSNPMTSYLEEPTLENETVVPPSPAREESPEKAQDPETASQRAEDDDDEVEEEGGDGEGEDAIMVPRVKVAEDGSLIIDEESLTVEVKRAKGPNPANDRDAIFERGSTTTYSSFRKKTHTKTWSSEGLVDVNNKLG</sequence>
<dbReference type="GO" id="GO:0001156">
    <property type="term" value="F:TFIIIC-class transcription factor complex binding"/>
    <property type="evidence" value="ECO:0007669"/>
    <property type="project" value="TreeGrafter"/>
</dbReference>
<feature type="compositionally biased region" description="Low complexity" evidence="1">
    <location>
        <begin position="108"/>
        <end position="120"/>
    </location>
</feature>
<feature type="compositionally biased region" description="Basic and acidic residues" evidence="1">
    <location>
        <begin position="157"/>
        <end position="181"/>
    </location>
</feature>
<feature type="region of interest" description="Disordered" evidence="1">
    <location>
        <begin position="293"/>
        <end position="352"/>
    </location>
</feature>
<dbReference type="GO" id="GO:0000126">
    <property type="term" value="C:transcription factor TFIIIB complex"/>
    <property type="evidence" value="ECO:0007669"/>
    <property type="project" value="TreeGrafter"/>
</dbReference>
<gene>
    <name evidence="2" type="primary">Bdp1_1</name>
    <name evidence="2" type="ORF">N1851_008104</name>
</gene>
<name>A0AA47P793_MERPO</name>
<evidence type="ECO:0000256" key="1">
    <source>
        <dbReference type="SAM" id="MobiDB-lite"/>
    </source>
</evidence>
<feature type="compositionally biased region" description="Basic and acidic residues" evidence="1">
    <location>
        <begin position="190"/>
        <end position="202"/>
    </location>
</feature>
<dbReference type="EMBL" id="JAOPHQ010001438">
    <property type="protein sequence ID" value="KAK0150785.1"/>
    <property type="molecule type" value="Genomic_DNA"/>
</dbReference>
<feature type="region of interest" description="Disordered" evidence="1">
    <location>
        <begin position="1"/>
        <end position="211"/>
    </location>
</feature>
<feature type="compositionally biased region" description="Basic and acidic residues" evidence="1">
    <location>
        <begin position="242"/>
        <end position="254"/>
    </location>
</feature>
<dbReference type="PANTHER" id="PTHR22929:SF0">
    <property type="entry name" value="TRANSCRIPTION FACTOR TFIIIB COMPONENT B'' HOMOLOG"/>
    <property type="match status" value="1"/>
</dbReference>
<dbReference type="AlphaFoldDB" id="A0AA47P793"/>
<evidence type="ECO:0000313" key="2">
    <source>
        <dbReference type="EMBL" id="KAK0150785.1"/>
    </source>
</evidence>
<keyword evidence="3" id="KW-1185">Reference proteome</keyword>
<feature type="compositionally biased region" description="Acidic residues" evidence="1">
    <location>
        <begin position="328"/>
        <end position="345"/>
    </location>
</feature>
<feature type="compositionally biased region" description="Basic and acidic residues" evidence="1">
    <location>
        <begin position="309"/>
        <end position="319"/>
    </location>
</feature>
<feature type="region of interest" description="Disordered" evidence="1">
    <location>
        <begin position="242"/>
        <end position="266"/>
    </location>
</feature>
<dbReference type="PANTHER" id="PTHR22929">
    <property type="entry name" value="RNA POLYMERASE III TRANSCRIPTION INITIATION FACTOR B"/>
    <property type="match status" value="1"/>
</dbReference>
<accession>A0AA47P793</accession>
<feature type="compositionally biased region" description="Polar residues" evidence="1">
    <location>
        <begin position="47"/>
        <end position="57"/>
    </location>
</feature>
<protein>
    <submittedName>
        <fullName evidence="2">Transcription factor TFIIIB component B</fullName>
    </submittedName>
</protein>
<dbReference type="GO" id="GO:0070898">
    <property type="term" value="P:RNA polymerase III preinitiation complex assembly"/>
    <property type="evidence" value="ECO:0007669"/>
    <property type="project" value="TreeGrafter"/>
</dbReference>
<proteinExistence type="predicted"/>
<evidence type="ECO:0000313" key="3">
    <source>
        <dbReference type="Proteomes" id="UP001174136"/>
    </source>
</evidence>
<organism evidence="2 3">
    <name type="scientific">Merluccius polli</name>
    <name type="common">Benguela hake</name>
    <name type="synonym">Merluccius cadenati</name>
    <dbReference type="NCBI Taxonomy" id="89951"/>
    <lineage>
        <taxon>Eukaryota</taxon>
        <taxon>Metazoa</taxon>
        <taxon>Chordata</taxon>
        <taxon>Craniata</taxon>
        <taxon>Vertebrata</taxon>
        <taxon>Euteleostomi</taxon>
        <taxon>Actinopterygii</taxon>
        <taxon>Neopterygii</taxon>
        <taxon>Teleostei</taxon>
        <taxon>Neoteleostei</taxon>
        <taxon>Acanthomorphata</taxon>
        <taxon>Zeiogadaria</taxon>
        <taxon>Gadariae</taxon>
        <taxon>Gadiformes</taxon>
        <taxon>Gadoidei</taxon>
        <taxon>Merlucciidae</taxon>
        <taxon>Merluccius</taxon>
    </lineage>
</organism>
<reference evidence="2" key="1">
    <citation type="journal article" date="2023" name="Front. Mar. Sci.">
        <title>A new Merluccius polli reference genome to investigate the effects of global change in West African waters.</title>
        <authorList>
            <person name="Mateo J.L."/>
            <person name="Blanco-Fernandez C."/>
            <person name="Garcia-Vazquez E."/>
            <person name="Machado-Schiaffino G."/>
        </authorList>
    </citation>
    <scope>NUCLEOTIDE SEQUENCE</scope>
    <source>
        <strain evidence="2">C29</strain>
        <tissue evidence="2">Fin</tissue>
    </source>
</reference>
<feature type="compositionally biased region" description="Basic and acidic residues" evidence="1">
    <location>
        <begin position="121"/>
        <end position="133"/>
    </location>
</feature>
<dbReference type="Proteomes" id="UP001174136">
    <property type="component" value="Unassembled WGS sequence"/>
</dbReference>
<feature type="compositionally biased region" description="Low complexity" evidence="1">
    <location>
        <begin position="72"/>
        <end position="85"/>
    </location>
</feature>
<comment type="caution">
    <text evidence="2">The sequence shown here is derived from an EMBL/GenBank/DDBJ whole genome shotgun (WGS) entry which is preliminary data.</text>
</comment>